<dbReference type="AlphaFoldDB" id="A0A7H2BJ83"/>
<dbReference type="InterPro" id="IPR036196">
    <property type="entry name" value="Ptyr_pPase_sf"/>
</dbReference>
<keyword evidence="4" id="KW-1185">Reference proteome</keyword>
<dbReference type="GO" id="GO:0046685">
    <property type="term" value="P:response to arsenic-containing substance"/>
    <property type="evidence" value="ECO:0007669"/>
    <property type="project" value="UniProtKB-KW"/>
</dbReference>
<dbReference type="Pfam" id="PF01451">
    <property type="entry name" value="LMWPc"/>
    <property type="match status" value="1"/>
</dbReference>
<name>A0A7H2BJ83_9MICC</name>
<dbReference type="PANTHER" id="PTHR43428:SF1">
    <property type="entry name" value="ARSENATE REDUCTASE"/>
    <property type="match status" value="1"/>
</dbReference>
<sequence length="138" mass="14631">MTNQPTILFVCNSNRGKSQMAAALMDLRSAGAIRSTSAGVKAEEGKSVNAEAAASLAKIGADMSSGYSKPMSPELLAEADRIVVVGGADLGTLSPENAAKVERWNPDEPSTRGIEGEERMDLLRDDIDRLVKDLLARL</sequence>
<dbReference type="EMBL" id="CP061538">
    <property type="protein sequence ID" value="QNV39729.1"/>
    <property type="molecule type" value="Genomic_DNA"/>
</dbReference>
<feature type="domain" description="Phosphotyrosine protein phosphatase I" evidence="2">
    <location>
        <begin position="5"/>
        <end position="137"/>
    </location>
</feature>
<gene>
    <name evidence="3" type="ORF">IDM48_10305</name>
</gene>
<dbReference type="SMART" id="SM00226">
    <property type="entry name" value="LMWPc"/>
    <property type="match status" value="1"/>
</dbReference>
<dbReference type="RefSeq" id="WP_190617300.1">
    <property type="nucleotide sequence ID" value="NZ_CP061538.1"/>
</dbReference>
<dbReference type="Gene3D" id="3.40.50.2300">
    <property type="match status" value="1"/>
</dbReference>
<dbReference type="Proteomes" id="UP000516421">
    <property type="component" value="Chromosome"/>
</dbReference>
<accession>A0A7H2BJ83</accession>
<dbReference type="InterPro" id="IPR023485">
    <property type="entry name" value="Ptyr_pPase"/>
</dbReference>
<keyword evidence="1" id="KW-0059">Arsenical resistance</keyword>
<evidence type="ECO:0000256" key="1">
    <source>
        <dbReference type="ARBA" id="ARBA00022849"/>
    </source>
</evidence>
<dbReference type="KEGG" id="rama:IDM48_10305"/>
<organism evidence="3 4">
    <name type="scientific">Rothia amarae</name>
    <dbReference type="NCBI Taxonomy" id="169480"/>
    <lineage>
        <taxon>Bacteria</taxon>
        <taxon>Bacillati</taxon>
        <taxon>Actinomycetota</taxon>
        <taxon>Actinomycetes</taxon>
        <taxon>Micrococcales</taxon>
        <taxon>Micrococcaceae</taxon>
        <taxon>Rothia</taxon>
    </lineage>
</organism>
<proteinExistence type="predicted"/>
<evidence type="ECO:0000313" key="4">
    <source>
        <dbReference type="Proteomes" id="UP000516421"/>
    </source>
</evidence>
<dbReference type="PANTHER" id="PTHR43428">
    <property type="entry name" value="ARSENATE REDUCTASE"/>
    <property type="match status" value="1"/>
</dbReference>
<evidence type="ECO:0000313" key="3">
    <source>
        <dbReference type="EMBL" id="QNV39729.1"/>
    </source>
</evidence>
<dbReference type="SUPFAM" id="SSF52788">
    <property type="entry name" value="Phosphotyrosine protein phosphatases I"/>
    <property type="match status" value="1"/>
</dbReference>
<evidence type="ECO:0000259" key="2">
    <source>
        <dbReference type="SMART" id="SM00226"/>
    </source>
</evidence>
<protein>
    <submittedName>
        <fullName evidence="3">Low molecular weight phosphatase family protein</fullName>
    </submittedName>
</protein>
<reference evidence="3 4" key="1">
    <citation type="submission" date="2020-09" db="EMBL/GenBank/DDBJ databases">
        <title>Investigation of environmental microbe.</title>
        <authorList>
            <person name="Ou Y."/>
            <person name="Kang Q."/>
        </authorList>
    </citation>
    <scope>NUCLEOTIDE SEQUENCE [LARGE SCALE GENOMIC DNA]</scope>
    <source>
        <strain evidence="3 4">KJZ-9</strain>
    </source>
</reference>